<evidence type="ECO:0000256" key="2">
    <source>
        <dbReference type="SAM" id="MobiDB-lite"/>
    </source>
</evidence>
<dbReference type="GO" id="GO:0006310">
    <property type="term" value="P:DNA recombination"/>
    <property type="evidence" value="ECO:0007669"/>
    <property type="project" value="UniProtKB-KW"/>
</dbReference>
<feature type="region of interest" description="Disordered" evidence="2">
    <location>
        <begin position="220"/>
        <end position="249"/>
    </location>
</feature>
<dbReference type="Gene3D" id="1.10.443.10">
    <property type="entry name" value="Intergrase catalytic core"/>
    <property type="match status" value="1"/>
</dbReference>
<name>A0A246WQZ7_9BURK</name>
<evidence type="ECO:0000313" key="4">
    <source>
        <dbReference type="Proteomes" id="UP000197596"/>
    </source>
</evidence>
<gene>
    <name evidence="3" type="ORF">CEJ42_12590</name>
</gene>
<comment type="caution">
    <text evidence="3">The sequence shown here is derived from an EMBL/GenBank/DDBJ whole genome shotgun (WGS) entry which is preliminary data.</text>
</comment>
<proteinExistence type="predicted"/>
<accession>A0A246WQZ7</accession>
<dbReference type="Proteomes" id="UP000197596">
    <property type="component" value="Unassembled WGS sequence"/>
</dbReference>
<sequence>MNLIMTTLEEPIAFPSLDLNRTTQPQAEPSELVWKGDTLKWIGIGNLNCSAFKVLAPEAYRSLRAHVISFAQSGKYASQTWFMAIAAIHRSLAAHPTREFDLGWIVNAITRPGFHSRKSTIVSFFMYWHDRYPHAITSDALQFLVRSLPKRKRTSKVLSDDPEESWLTDLEYDALIRCTWDNYDRGHTGTQITLMRLLSLQYARRPIQIAQLKIGDFRDDPATGASSSERRIHFPGAKDQGAKQNFRDSKEEVHPVADHLWDLFQIQKQDVKALFEQQLGSPLTEPELKQLPAFTSGKQIDQAINTLSEHYRANWRARLDHRLFHLEDVKVSRVLKWATNTLGDYSKQGKPTPPLSHRTGRPIRVNATRMRHTRARQLARLGTTKHVLSFWLGHTSEKSLAAYYNDPAEVARQINDAMKGALAPIAMAFTGRLLDDESQATRANDPESTLEFAAQRDLKNVGKCGKHSFCSTTSVPIPCYRCKMFEPLVYAPHEEVLYALVKRQTEEDAMIKIGGARKLLAPIDLGPDIRAVQACIARCNARKAELEANHD</sequence>
<dbReference type="SUPFAM" id="SSF56349">
    <property type="entry name" value="DNA breaking-rejoining enzymes"/>
    <property type="match status" value="1"/>
</dbReference>
<evidence type="ECO:0008006" key="5">
    <source>
        <dbReference type="Google" id="ProtNLM"/>
    </source>
</evidence>
<keyword evidence="1" id="KW-0233">DNA recombination</keyword>
<evidence type="ECO:0000256" key="1">
    <source>
        <dbReference type="ARBA" id="ARBA00023172"/>
    </source>
</evidence>
<organism evidence="3 4">
    <name type="scientific">Herbaspirillum robiniae</name>
    <dbReference type="NCBI Taxonomy" id="2014887"/>
    <lineage>
        <taxon>Bacteria</taxon>
        <taxon>Pseudomonadati</taxon>
        <taxon>Pseudomonadota</taxon>
        <taxon>Betaproteobacteria</taxon>
        <taxon>Burkholderiales</taxon>
        <taxon>Oxalobacteraceae</taxon>
        <taxon>Herbaspirillum</taxon>
    </lineage>
</organism>
<dbReference type="InterPro" id="IPR011010">
    <property type="entry name" value="DNA_brk_join_enz"/>
</dbReference>
<evidence type="ECO:0000313" key="3">
    <source>
        <dbReference type="EMBL" id="OWY28808.1"/>
    </source>
</evidence>
<dbReference type="GO" id="GO:0015074">
    <property type="term" value="P:DNA integration"/>
    <property type="evidence" value="ECO:0007669"/>
    <property type="project" value="InterPro"/>
</dbReference>
<reference evidence="3 4" key="1">
    <citation type="submission" date="2017-06" db="EMBL/GenBank/DDBJ databases">
        <title>Herbaspirillum phytohormonus sp. nov., isolated from the root nodule of Robinia pseudoacacia in lead-zinc mine.</title>
        <authorList>
            <person name="Fan M."/>
            <person name="Lin Y."/>
        </authorList>
    </citation>
    <scope>NUCLEOTIDE SEQUENCE [LARGE SCALE GENOMIC DNA]</scope>
    <source>
        <strain evidence="3 4">HZ10</strain>
    </source>
</reference>
<dbReference type="GO" id="GO:0003677">
    <property type="term" value="F:DNA binding"/>
    <property type="evidence" value="ECO:0007669"/>
    <property type="project" value="InterPro"/>
</dbReference>
<dbReference type="EMBL" id="NJGU01000006">
    <property type="protein sequence ID" value="OWY28808.1"/>
    <property type="molecule type" value="Genomic_DNA"/>
</dbReference>
<protein>
    <recommendedName>
        <fullName evidence="5">Integrase</fullName>
    </recommendedName>
</protein>
<dbReference type="InterPro" id="IPR013762">
    <property type="entry name" value="Integrase-like_cat_sf"/>
</dbReference>
<dbReference type="AlphaFoldDB" id="A0A246WQZ7"/>